<gene>
    <name evidence="1" type="ORF">CES85_2977</name>
</gene>
<name>A0A248UMB3_9HYPH</name>
<accession>A0A248UMB3</accession>
<protein>
    <submittedName>
        <fullName evidence="1">Uncharacterized protein</fullName>
    </submittedName>
</protein>
<proteinExistence type="predicted"/>
<geneLocation type="plasmid" evidence="1 2">
    <name>unnamed1</name>
</geneLocation>
<dbReference type="AlphaFoldDB" id="A0A248UMB3"/>
<dbReference type="EMBL" id="CP022605">
    <property type="protein sequence ID" value="ASV87993.1"/>
    <property type="molecule type" value="Genomic_DNA"/>
</dbReference>
<dbReference type="KEGG" id="och:CES85_2977"/>
<evidence type="ECO:0000313" key="2">
    <source>
        <dbReference type="Proteomes" id="UP000215256"/>
    </source>
</evidence>
<organism evidence="1 2">
    <name type="scientific">Ochrobactrum quorumnocens</name>
    <dbReference type="NCBI Taxonomy" id="271865"/>
    <lineage>
        <taxon>Bacteria</taxon>
        <taxon>Pseudomonadati</taxon>
        <taxon>Pseudomonadota</taxon>
        <taxon>Alphaproteobacteria</taxon>
        <taxon>Hyphomicrobiales</taxon>
        <taxon>Brucellaceae</taxon>
        <taxon>Brucella/Ochrobactrum group</taxon>
        <taxon>Ochrobactrum</taxon>
    </lineage>
</organism>
<sequence length="49" mass="5565">MQNVIAELDYRSVNAFITMFKKASRSTSAFYSAQRIAHTPSAILIMERV</sequence>
<reference evidence="1 2" key="1">
    <citation type="submission" date="2017-07" db="EMBL/GenBank/DDBJ databases">
        <title>Phylogenetic study on the rhizospheric bacterium Ochrobactrum sp. A44.</title>
        <authorList>
            <person name="Krzyzanowska D.M."/>
            <person name="Ossowicki A."/>
            <person name="Rajewska M."/>
            <person name="Maciag T."/>
            <person name="Kaczynski Z."/>
            <person name="Czerwicka M."/>
            <person name="Jafra S."/>
        </authorList>
    </citation>
    <scope>NUCLEOTIDE SEQUENCE [LARGE SCALE GENOMIC DNA]</scope>
    <source>
        <strain evidence="1 2">A44</strain>
        <plasmid evidence="1 2">unnamed1</plasmid>
    </source>
</reference>
<evidence type="ECO:0000313" key="1">
    <source>
        <dbReference type="EMBL" id="ASV87993.1"/>
    </source>
</evidence>
<dbReference type="Proteomes" id="UP000215256">
    <property type="component" value="Plasmid unnamed1"/>
</dbReference>
<keyword evidence="1" id="KW-0614">Plasmid</keyword>